<proteinExistence type="predicted"/>
<dbReference type="FunFam" id="4.10.410.10:FF:000004">
    <property type="entry name" value="Tissue factor pathway inhibitor"/>
    <property type="match status" value="1"/>
</dbReference>
<dbReference type="PRINTS" id="PR00759">
    <property type="entry name" value="BASICPTASE"/>
</dbReference>
<dbReference type="InterPro" id="IPR020901">
    <property type="entry name" value="Prtase_inh_Kunz-CS"/>
</dbReference>
<keyword evidence="6" id="KW-1185">Reference proteome</keyword>
<dbReference type="CDD" id="cd00109">
    <property type="entry name" value="Kunitz-type"/>
    <property type="match status" value="1"/>
</dbReference>
<sequence>MFDLVLSFENTRHVYVPVCHVSAKNWTHICSLDPEEGPCRALFVNYYFDKDTGKCEQFIYGGCEGNDNNFEDEAECRRRCGAR</sequence>
<name>A0A0C2BQ25_9BILA</name>
<keyword evidence="2" id="KW-0722">Serine protease inhibitor</keyword>
<dbReference type="PANTHER" id="PTHR10083">
    <property type="entry name" value="KUNITZ-TYPE PROTEASE INHIBITOR-RELATED"/>
    <property type="match status" value="1"/>
</dbReference>
<dbReference type="OrthoDB" id="5871431at2759"/>
<gene>
    <name evidence="5" type="ORF">ANCDUO_24074</name>
</gene>
<keyword evidence="1" id="KW-0646">Protease inhibitor</keyword>
<evidence type="ECO:0000256" key="2">
    <source>
        <dbReference type="ARBA" id="ARBA00022900"/>
    </source>
</evidence>
<organism evidence="5 6">
    <name type="scientific">Ancylostoma duodenale</name>
    <dbReference type="NCBI Taxonomy" id="51022"/>
    <lineage>
        <taxon>Eukaryota</taxon>
        <taxon>Metazoa</taxon>
        <taxon>Ecdysozoa</taxon>
        <taxon>Nematoda</taxon>
        <taxon>Chromadorea</taxon>
        <taxon>Rhabditida</taxon>
        <taxon>Rhabditina</taxon>
        <taxon>Rhabditomorpha</taxon>
        <taxon>Strongyloidea</taxon>
        <taxon>Ancylostomatidae</taxon>
        <taxon>Ancylostomatinae</taxon>
        <taxon>Ancylostoma</taxon>
    </lineage>
</organism>
<dbReference type="PANTHER" id="PTHR10083:SF328">
    <property type="entry name" value="TISSUE FACTOR PATHWAY INHIBITOR"/>
    <property type="match status" value="1"/>
</dbReference>
<dbReference type="SUPFAM" id="SSF57362">
    <property type="entry name" value="BPTI-like"/>
    <property type="match status" value="1"/>
</dbReference>
<reference evidence="5 6" key="1">
    <citation type="submission" date="2013-12" db="EMBL/GenBank/DDBJ databases">
        <title>Draft genome of the parsitic nematode Ancylostoma duodenale.</title>
        <authorList>
            <person name="Mitreva M."/>
        </authorList>
    </citation>
    <scope>NUCLEOTIDE SEQUENCE [LARGE SCALE GENOMIC DNA]</scope>
    <source>
        <strain evidence="5 6">Zhejiang</strain>
    </source>
</reference>
<evidence type="ECO:0000256" key="1">
    <source>
        <dbReference type="ARBA" id="ARBA00022690"/>
    </source>
</evidence>
<protein>
    <submittedName>
        <fullName evidence="5">Kunitz/Bovine pancreatic trypsin inhibitor domain protein</fullName>
    </submittedName>
</protein>
<evidence type="ECO:0000259" key="4">
    <source>
        <dbReference type="PROSITE" id="PS50279"/>
    </source>
</evidence>
<dbReference type="SMART" id="SM00131">
    <property type="entry name" value="KU"/>
    <property type="match status" value="1"/>
</dbReference>
<dbReference type="InterPro" id="IPR050098">
    <property type="entry name" value="TFPI/VKTCI-like"/>
</dbReference>
<feature type="domain" description="BPTI/Kunitz inhibitor" evidence="4">
    <location>
        <begin position="30"/>
        <end position="80"/>
    </location>
</feature>
<dbReference type="PROSITE" id="PS00280">
    <property type="entry name" value="BPTI_KUNITZ_1"/>
    <property type="match status" value="1"/>
</dbReference>
<accession>A0A0C2BQ25</accession>
<dbReference type="GO" id="GO:0004867">
    <property type="term" value="F:serine-type endopeptidase inhibitor activity"/>
    <property type="evidence" value="ECO:0007669"/>
    <property type="project" value="UniProtKB-KW"/>
</dbReference>
<dbReference type="Gene3D" id="4.10.410.10">
    <property type="entry name" value="Pancreatic trypsin inhibitor Kunitz domain"/>
    <property type="match status" value="1"/>
</dbReference>
<dbReference type="InterPro" id="IPR036880">
    <property type="entry name" value="Kunitz_BPTI_sf"/>
</dbReference>
<keyword evidence="3" id="KW-1015">Disulfide bond</keyword>
<dbReference type="AlphaFoldDB" id="A0A0C2BQ25"/>
<dbReference type="EMBL" id="KN770850">
    <property type="protein sequence ID" value="KIH45878.1"/>
    <property type="molecule type" value="Genomic_DNA"/>
</dbReference>
<dbReference type="PROSITE" id="PS50279">
    <property type="entry name" value="BPTI_KUNITZ_2"/>
    <property type="match status" value="1"/>
</dbReference>
<dbReference type="SMR" id="A0A0C2BQ25"/>
<dbReference type="GO" id="GO:0005615">
    <property type="term" value="C:extracellular space"/>
    <property type="evidence" value="ECO:0007669"/>
    <property type="project" value="TreeGrafter"/>
</dbReference>
<evidence type="ECO:0000313" key="6">
    <source>
        <dbReference type="Proteomes" id="UP000054047"/>
    </source>
</evidence>
<dbReference type="Pfam" id="PF00014">
    <property type="entry name" value="Kunitz_BPTI"/>
    <property type="match status" value="1"/>
</dbReference>
<evidence type="ECO:0000313" key="5">
    <source>
        <dbReference type="EMBL" id="KIH45878.1"/>
    </source>
</evidence>
<dbReference type="Proteomes" id="UP000054047">
    <property type="component" value="Unassembled WGS sequence"/>
</dbReference>
<dbReference type="InterPro" id="IPR002223">
    <property type="entry name" value="Kunitz_BPTI"/>
</dbReference>
<evidence type="ECO:0000256" key="3">
    <source>
        <dbReference type="ARBA" id="ARBA00023157"/>
    </source>
</evidence>